<dbReference type="AlphaFoldDB" id="A0AAC9HNB8"/>
<evidence type="ECO:0000313" key="4">
    <source>
        <dbReference type="EMBL" id="AOS62532.1"/>
    </source>
</evidence>
<dbReference type="KEGG" id="ahm:TL08_08585"/>
<evidence type="ECO:0000259" key="3">
    <source>
        <dbReference type="SMART" id="SM00257"/>
    </source>
</evidence>
<evidence type="ECO:0000256" key="2">
    <source>
        <dbReference type="SAM" id="Phobius"/>
    </source>
</evidence>
<dbReference type="InterPro" id="IPR036779">
    <property type="entry name" value="LysM_dom_sf"/>
</dbReference>
<dbReference type="SMART" id="SM00257">
    <property type="entry name" value="LysM"/>
    <property type="match status" value="1"/>
</dbReference>
<feature type="transmembrane region" description="Helical" evidence="2">
    <location>
        <begin position="71"/>
        <end position="91"/>
    </location>
</feature>
<accession>A0AAC9HNB8</accession>
<keyword evidence="2" id="KW-1133">Transmembrane helix</keyword>
<dbReference type="Pfam" id="PF01476">
    <property type="entry name" value="LysM"/>
    <property type="match status" value="1"/>
</dbReference>
<reference evidence="5" key="1">
    <citation type="submission" date="2016-03" db="EMBL/GenBank/DDBJ databases">
        <title>Complete genome sequence of the type strain Actinoalloteichus hymeniacidonis DSM 45092.</title>
        <authorList>
            <person name="Schaffert L."/>
            <person name="Albersmeier A."/>
            <person name="Winkler A."/>
            <person name="Kalinowski J."/>
            <person name="Zotchev S."/>
            <person name="Ruckert C."/>
        </authorList>
    </citation>
    <scope>NUCLEOTIDE SEQUENCE [LARGE SCALE GENOMIC DNA]</scope>
    <source>
        <strain evidence="5">HPA177(T) (DSM 45092(T))</strain>
    </source>
</reference>
<keyword evidence="5" id="KW-1185">Reference proteome</keyword>
<organism evidence="4 5">
    <name type="scientific">Actinoalloteichus hymeniacidonis</name>
    <dbReference type="NCBI Taxonomy" id="340345"/>
    <lineage>
        <taxon>Bacteria</taxon>
        <taxon>Bacillati</taxon>
        <taxon>Actinomycetota</taxon>
        <taxon>Actinomycetes</taxon>
        <taxon>Pseudonocardiales</taxon>
        <taxon>Pseudonocardiaceae</taxon>
        <taxon>Actinoalloteichus</taxon>
    </lineage>
</organism>
<dbReference type="Gene3D" id="3.10.350.10">
    <property type="entry name" value="LysM domain"/>
    <property type="match status" value="1"/>
</dbReference>
<feature type="compositionally biased region" description="Basic and acidic residues" evidence="1">
    <location>
        <begin position="19"/>
        <end position="44"/>
    </location>
</feature>
<keyword evidence="2" id="KW-0812">Transmembrane</keyword>
<evidence type="ECO:0000313" key="5">
    <source>
        <dbReference type="Proteomes" id="UP000095210"/>
    </source>
</evidence>
<sequence length="165" mass="17512">MTIPSNAVRHPLHPSALPRQERGREQVRPRRVRRPTERLLAKGTAVRDEPSCAVGIARAGRRGVDRVGRRSSMAAVVCAVVSVLLVLGILGRVTQPIPVNSVPAATTTTLVGAGETLWSIARRTVPESPQGEVVARIKLLNGPDAADLRVGRVLRVPAGTGVGNH</sequence>
<gene>
    <name evidence="4" type="ORF">TL08_08585</name>
</gene>
<feature type="domain" description="LysM" evidence="3">
    <location>
        <begin position="108"/>
        <end position="157"/>
    </location>
</feature>
<name>A0AAC9HNB8_9PSEU</name>
<dbReference type="Proteomes" id="UP000095210">
    <property type="component" value="Chromosome"/>
</dbReference>
<keyword evidence="2" id="KW-0472">Membrane</keyword>
<dbReference type="InterPro" id="IPR018392">
    <property type="entry name" value="LysM"/>
</dbReference>
<protein>
    <submittedName>
        <fullName evidence="4">LysM domain-containing protein</fullName>
    </submittedName>
</protein>
<dbReference type="RefSeq" id="WP_069847965.1">
    <property type="nucleotide sequence ID" value="NZ_CP014859.1"/>
</dbReference>
<proteinExistence type="predicted"/>
<evidence type="ECO:0000256" key="1">
    <source>
        <dbReference type="SAM" id="MobiDB-lite"/>
    </source>
</evidence>
<feature type="region of interest" description="Disordered" evidence="1">
    <location>
        <begin position="1"/>
        <end position="44"/>
    </location>
</feature>
<dbReference type="CDD" id="cd00118">
    <property type="entry name" value="LysM"/>
    <property type="match status" value="1"/>
</dbReference>
<dbReference type="EMBL" id="CP014859">
    <property type="protein sequence ID" value="AOS62532.1"/>
    <property type="molecule type" value="Genomic_DNA"/>
</dbReference>